<feature type="transmembrane region" description="Helical" evidence="2">
    <location>
        <begin position="45"/>
        <end position="62"/>
    </location>
</feature>
<feature type="transmembrane region" description="Helical" evidence="2">
    <location>
        <begin position="68"/>
        <end position="87"/>
    </location>
</feature>
<organism evidence="3 4">
    <name type="scientific">Mesorhizobium retamae</name>
    <dbReference type="NCBI Taxonomy" id="2912854"/>
    <lineage>
        <taxon>Bacteria</taxon>
        <taxon>Pseudomonadati</taxon>
        <taxon>Pseudomonadota</taxon>
        <taxon>Alphaproteobacteria</taxon>
        <taxon>Hyphomicrobiales</taxon>
        <taxon>Phyllobacteriaceae</taxon>
        <taxon>Mesorhizobium</taxon>
    </lineage>
</organism>
<keyword evidence="2" id="KW-1133">Transmembrane helix</keyword>
<dbReference type="Proteomes" id="UP001201701">
    <property type="component" value="Unassembled WGS sequence"/>
</dbReference>
<name>A0ABS9QGD8_9HYPH</name>
<dbReference type="InterPro" id="IPR024399">
    <property type="entry name" value="DUF2628"/>
</dbReference>
<dbReference type="EMBL" id="JAKREW010000014">
    <property type="protein sequence ID" value="MCG7506486.1"/>
    <property type="molecule type" value="Genomic_DNA"/>
</dbReference>
<dbReference type="RefSeq" id="WP_239366707.1">
    <property type="nucleotide sequence ID" value="NZ_JAKREW010000014.1"/>
</dbReference>
<comment type="caution">
    <text evidence="3">The sequence shown here is derived from an EMBL/GenBank/DDBJ whole genome shotgun (WGS) entry which is preliminary data.</text>
</comment>
<evidence type="ECO:0000313" key="3">
    <source>
        <dbReference type="EMBL" id="MCG7506486.1"/>
    </source>
</evidence>
<keyword evidence="2" id="KW-0472">Membrane</keyword>
<keyword evidence="2" id="KW-0812">Transmembrane</keyword>
<proteinExistence type="predicted"/>
<keyword evidence="4" id="KW-1185">Reference proteome</keyword>
<evidence type="ECO:0000256" key="2">
    <source>
        <dbReference type="SAM" id="Phobius"/>
    </source>
</evidence>
<evidence type="ECO:0000313" key="4">
    <source>
        <dbReference type="Proteomes" id="UP001201701"/>
    </source>
</evidence>
<accession>A0ABS9QGD8</accession>
<reference evidence="3 4" key="1">
    <citation type="submission" date="2022-02" db="EMBL/GenBank/DDBJ databases">
        <title>Draft genome sequence of Mezorhizobium retamae strain IRAMC:0171 isolated from Retama raetam nodules.</title>
        <authorList>
            <person name="Bengaied R."/>
            <person name="Sbissi I."/>
            <person name="Huber K."/>
            <person name="Ghodbane F."/>
            <person name="Nouioui I."/>
            <person name="Tarhouni M."/>
            <person name="Gtari M."/>
        </authorList>
    </citation>
    <scope>NUCLEOTIDE SEQUENCE [LARGE SCALE GENOMIC DNA]</scope>
    <source>
        <strain evidence="3 4">IRAMC:0171</strain>
    </source>
</reference>
<protein>
    <submittedName>
        <fullName evidence="3">DUF2628 domain-containing protein</fullName>
    </submittedName>
</protein>
<feature type="region of interest" description="Disordered" evidence="1">
    <location>
        <begin position="122"/>
        <end position="143"/>
    </location>
</feature>
<sequence>MASYIVMEPPSDGLDTRPEGTRLIRDGFSWIGFILPPLWLLWHRLWFAAVLAFVVLGALSFVGESEGLALAGSLLTLLVSFIVGFEGQALRAAALRRAGWTEWGVVEAENFADAETRYAFGRQPSEPAVEPTEPRPTIVPDASHARPLQTGMALGLSHPGRH</sequence>
<dbReference type="Pfam" id="PF10947">
    <property type="entry name" value="DUF2628"/>
    <property type="match status" value="1"/>
</dbReference>
<gene>
    <name evidence="3" type="ORF">L4923_15780</name>
</gene>
<evidence type="ECO:0000256" key="1">
    <source>
        <dbReference type="SAM" id="MobiDB-lite"/>
    </source>
</evidence>